<dbReference type="AlphaFoldDB" id="A0A3R9EKL3"/>
<reference evidence="1 2" key="1">
    <citation type="submission" date="2018-12" db="EMBL/GenBank/DDBJ databases">
        <title>Amycolatopsis eburnea sp. nov. actinomycete associate with arbuscular mycorrhiza fungal spore.</title>
        <authorList>
            <person name="Lumyong S."/>
            <person name="Chaiya L."/>
        </authorList>
    </citation>
    <scope>NUCLEOTIDE SEQUENCE [LARGE SCALE GENOMIC DNA]</scope>
    <source>
        <strain evidence="1 2">GLM-1</strain>
    </source>
</reference>
<dbReference type="OrthoDB" id="2596042at2"/>
<dbReference type="Proteomes" id="UP000267081">
    <property type="component" value="Unassembled WGS sequence"/>
</dbReference>
<dbReference type="SUPFAM" id="SSF51182">
    <property type="entry name" value="RmlC-like cupins"/>
    <property type="match status" value="1"/>
</dbReference>
<protein>
    <submittedName>
        <fullName evidence="1">Uncharacterized protein</fullName>
    </submittedName>
</protein>
<proteinExistence type="predicted"/>
<comment type="caution">
    <text evidence="1">The sequence shown here is derived from an EMBL/GenBank/DDBJ whole genome shotgun (WGS) entry which is preliminary data.</text>
</comment>
<keyword evidence="2" id="KW-1185">Reference proteome</keyword>
<dbReference type="InterPro" id="IPR011051">
    <property type="entry name" value="RmlC_Cupin_sf"/>
</dbReference>
<dbReference type="RefSeq" id="WP_125314805.1">
    <property type="nucleotide sequence ID" value="NZ_RSEC01000060.1"/>
</dbReference>
<name>A0A3R9EKL3_9PSEU</name>
<evidence type="ECO:0000313" key="2">
    <source>
        <dbReference type="Proteomes" id="UP000267081"/>
    </source>
</evidence>
<gene>
    <name evidence="1" type="ORF">EIY87_38180</name>
</gene>
<dbReference type="EMBL" id="RSEC01000060">
    <property type="protein sequence ID" value="RSD10661.1"/>
    <property type="molecule type" value="Genomic_DNA"/>
</dbReference>
<organism evidence="1 2">
    <name type="scientific">Amycolatopsis eburnea</name>
    <dbReference type="NCBI Taxonomy" id="2267691"/>
    <lineage>
        <taxon>Bacteria</taxon>
        <taxon>Bacillati</taxon>
        <taxon>Actinomycetota</taxon>
        <taxon>Actinomycetes</taxon>
        <taxon>Pseudonocardiales</taxon>
        <taxon>Pseudonocardiaceae</taxon>
        <taxon>Amycolatopsis</taxon>
    </lineage>
</organism>
<evidence type="ECO:0000313" key="1">
    <source>
        <dbReference type="EMBL" id="RSD10661.1"/>
    </source>
</evidence>
<sequence>MSTTPFVVAADLSAGHAFPRRIAEALRGDDLHIGLTQLEAASEHIRADRLGFAAWLRDLIADDAAVTEVAKRSYWHPNSFAKIVLHAGVEPEFRVRLHVWPRGETPSRGESNPHSHRWDFSSYVLTGTGMHMVDFEEATDGGKPYQRYRYGTDPANPAALVADGEARLKRRGVRHVHGGDVYRCDTSVVHTVRPIDAGLTATVVVQGPRRTPTTVVYCEPGESDDQPNFALDGADLVRLVSEILSSLENEVAP</sequence>
<accession>A0A3R9EKL3</accession>